<name>A0A8J7P9D4_9BACT</name>
<evidence type="ECO:0000259" key="1">
    <source>
        <dbReference type="Pfam" id="PF14062"/>
    </source>
</evidence>
<dbReference type="Pfam" id="PF14062">
    <property type="entry name" value="DUF4253"/>
    <property type="match status" value="1"/>
</dbReference>
<protein>
    <submittedName>
        <fullName evidence="2">DUF4253 domain-containing protein</fullName>
    </submittedName>
</protein>
<evidence type="ECO:0000313" key="3">
    <source>
        <dbReference type="Proteomes" id="UP000664277"/>
    </source>
</evidence>
<gene>
    <name evidence="2" type="ORF">J0M35_16725</name>
</gene>
<accession>A0A8J7P9D4</accession>
<feature type="domain" description="DUF4253" evidence="1">
    <location>
        <begin position="150"/>
        <end position="253"/>
    </location>
</feature>
<proteinExistence type="predicted"/>
<dbReference type="InterPro" id="IPR025349">
    <property type="entry name" value="DUF4253"/>
</dbReference>
<organism evidence="2 3">
    <name type="scientific">Candidatus Obscuribacter phosphatis</name>
    <dbReference type="NCBI Taxonomy" id="1906157"/>
    <lineage>
        <taxon>Bacteria</taxon>
        <taxon>Bacillati</taxon>
        <taxon>Candidatus Melainabacteria</taxon>
        <taxon>Candidatus Obscuribacterales</taxon>
        <taxon>Candidatus Obscuribacteraceae</taxon>
        <taxon>Candidatus Obscuribacter</taxon>
    </lineage>
</organism>
<evidence type="ECO:0000313" key="2">
    <source>
        <dbReference type="EMBL" id="MBN8662014.1"/>
    </source>
</evidence>
<reference evidence="2" key="1">
    <citation type="submission" date="2021-02" db="EMBL/GenBank/DDBJ databases">
        <title>Genome-Resolved Metagenomics of a Microbial Community Performing Photosynthetic Biological Nutrient Removal.</title>
        <authorList>
            <person name="Mcdaniel E.A."/>
        </authorList>
    </citation>
    <scope>NUCLEOTIDE SEQUENCE</scope>
    <source>
        <strain evidence="2">UWPOB_OBS1</strain>
    </source>
</reference>
<dbReference type="Proteomes" id="UP000664277">
    <property type="component" value="Unassembled WGS sequence"/>
</dbReference>
<dbReference type="EMBL" id="JAFLCK010000029">
    <property type="protein sequence ID" value="MBN8662014.1"/>
    <property type="molecule type" value="Genomic_DNA"/>
</dbReference>
<dbReference type="AlphaFoldDB" id="A0A8J7P9D4"/>
<sequence>MNSNQKTRAFLDSLSISYSALVEVSLTSDEGQAGPSMSMFTFLSEEKPLEVLSKIRQAPAAIFEDGRLAPVYLGNDDSLAIHMETQALAQEEGLNPFNYIEEADRLDETYLKNWQAARLEETVFVEGEQTTTDAAAIKNIKAMELEAGYIGLVQAQAEDLCAALHWGGGQFPSPALMTAYLRRWRTRHQACLIAIEPERLLFSLEKPCGQEESYRLAAEHLAVFPDLLSGQNRQADTLQGYAALLKHLNHWSLG</sequence>
<comment type="caution">
    <text evidence="2">The sequence shown here is derived from an EMBL/GenBank/DDBJ whole genome shotgun (WGS) entry which is preliminary data.</text>
</comment>